<name>A0AAW1KYY6_SAPOF</name>
<dbReference type="PANTHER" id="PTHR35546">
    <property type="entry name" value="F-BOX PROTEIN INTERACTION DOMAIN PROTEIN-RELATED"/>
    <property type="match status" value="1"/>
</dbReference>
<keyword evidence="3" id="KW-1185">Reference proteome</keyword>
<dbReference type="PANTHER" id="PTHR35546:SF9">
    <property type="entry name" value="F-BOX ASSOCIATED DOMAIN-CONTAINING PROTEIN"/>
    <property type="match status" value="1"/>
</dbReference>
<organism evidence="2 3">
    <name type="scientific">Saponaria officinalis</name>
    <name type="common">Common soapwort</name>
    <name type="synonym">Lychnis saponaria</name>
    <dbReference type="NCBI Taxonomy" id="3572"/>
    <lineage>
        <taxon>Eukaryota</taxon>
        <taxon>Viridiplantae</taxon>
        <taxon>Streptophyta</taxon>
        <taxon>Embryophyta</taxon>
        <taxon>Tracheophyta</taxon>
        <taxon>Spermatophyta</taxon>
        <taxon>Magnoliopsida</taxon>
        <taxon>eudicotyledons</taxon>
        <taxon>Gunneridae</taxon>
        <taxon>Pentapetalae</taxon>
        <taxon>Caryophyllales</taxon>
        <taxon>Caryophyllaceae</taxon>
        <taxon>Caryophylleae</taxon>
        <taxon>Saponaria</taxon>
    </lineage>
</organism>
<dbReference type="InterPro" id="IPR001810">
    <property type="entry name" value="F-box_dom"/>
</dbReference>
<dbReference type="Pfam" id="PF00646">
    <property type="entry name" value="F-box"/>
    <property type="match status" value="1"/>
</dbReference>
<sequence length="487" mass="55924">MGKSRNIFIEQQNLLIDIDVGTRPSRRIRQKGIPDQRHDIWFEIFARLPVKTLFTCPAVCHSWKSKISRLPLDSKSLPLSGLILKSTLGVSNINNVDMHYINLTTKEVTCMRPNDPQSLTVTVSSNANDEYRLMMPYLSFDFGGLFGRTPSQVPISWPKCYGKQQTFDFDQLWIDKRPESPSCFFAIHRGLLLVVHEDGNYVVHNPLTRKVTRLPKPPSIKHYDSKHISLEKVGFIFKDTRTSLCNKCLYHVVRVCRISRVIEVYMSYREPLRWRVSKLILDEDLIQACWYWENYAVSGRARTLFFLTNKDHGVAIRFGERHTPAAYGFGLPPLVEEGFENARIGEFRDCLHLSYYNSNGVWIWKHVIDGNKVTSETWIPLLEVSRYMQLCKPLAMQCLCNVLNAGCLVVPLAFHPFAAVVFFCIKSCIFAYDLDMDTFDKIAEIPEIEHRGSSMAVFPYAPCIASLVAKHFKPLNKAPLVQDDVMC</sequence>
<proteinExistence type="predicted"/>
<dbReference type="SUPFAM" id="SSF81383">
    <property type="entry name" value="F-box domain"/>
    <property type="match status" value="1"/>
</dbReference>
<dbReference type="Proteomes" id="UP001443914">
    <property type="component" value="Unassembled WGS sequence"/>
</dbReference>
<evidence type="ECO:0000313" key="2">
    <source>
        <dbReference type="EMBL" id="KAK9724639.1"/>
    </source>
</evidence>
<evidence type="ECO:0000259" key="1">
    <source>
        <dbReference type="Pfam" id="PF00646"/>
    </source>
</evidence>
<dbReference type="EMBL" id="JBDFQZ010000005">
    <property type="protein sequence ID" value="KAK9724639.1"/>
    <property type="molecule type" value="Genomic_DNA"/>
</dbReference>
<dbReference type="AlphaFoldDB" id="A0AAW1KYY6"/>
<reference evidence="2" key="1">
    <citation type="submission" date="2024-03" db="EMBL/GenBank/DDBJ databases">
        <title>WGS assembly of Saponaria officinalis var. Norfolk2.</title>
        <authorList>
            <person name="Jenkins J."/>
            <person name="Shu S."/>
            <person name="Grimwood J."/>
            <person name="Barry K."/>
            <person name="Goodstein D."/>
            <person name="Schmutz J."/>
            <person name="Leebens-Mack J."/>
            <person name="Osbourn A."/>
        </authorList>
    </citation>
    <scope>NUCLEOTIDE SEQUENCE [LARGE SCALE GENOMIC DNA]</scope>
    <source>
        <strain evidence="2">JIC</strain>
    </source>
</reference>
<accession>A0AAW1KYY6</accession>
<dbReference type="InterPro" id="IPR055290">
    <property type="entry name" value="At3g26010-like"/>
</dbReference>
<dbReference type="InterPro" id="IPR036047">
    <property type="entry name" value="F-box-like_dom_sf"/>
</dbReference>
<gene>
    <name evidence="2" type="ORF">RND81_05G088600</name>
</gene>
<dbReference type="Gene3D" id="1.20.1280.50">
    <property type="match status" value="1"/>
</dbReference>
<comment type="caution">
    <text evidence="2">The sequence shown here is derived from an EMBL/GenBank/DDBJ whole genome shotgun (WGS) entry which is preliminary data.</text>
</comment>
<protein>
    <recommendedName>
        <fullName evidence="1">F-box domain-containing protein</fullName>
    </recommendedName>
</protein>
<feature type="domain" description="F-box" evidence="1">
    <location>
        <begin position="39"/>
        <end position="73"/>
    </location>
</feature>
<evidence type="ECO:0000313" key="3">
    <source>
        <dbReference type="Proteomes" id="UP001443914"/>
    </source>
</evidence>